<reference evidence="3 4" key="1">
    <citation type="submission" date="2016-04" db="EMBL/GenBank/DDBJ databases">
        <title>Complete genome sequence of natural rubber-degrading, novel Gram-negative bacterium, Rhizobacter gummiphilus strain NS21.</title>
        <authorList>
            <person name="Tabata M."/>
            <person name="Kasai D."/>
            <person name="Fukuda M."/>
        </authorList>
    </citation>
    <scope>NUCLEOTIDE SEQUENCE [LARGE SCALE GENOMIC DNA]</scope>
    <source>
        <strain evidence="3 4">NS21</strain>
    </source>
</reference>
<name>A0A1W6LBA3_9BURK</name>
<feature type="compositionally biased region" description="Basic and acidic residues" evidence="1">
    <location>
        <begin position="164"/>
        <end position="174"/>
    </location>
</feature>
<feature type="region of interest" description="Disordered" evidence="1">
    <location>
        <begin position="151"/>
        <end position="174"/>
    </location>
</feature>
<organism evidence="3 4">
    <name type="scientific">Piscinibacter gummiphilus</name>
    <dbReference type="NCBI Taxonomy" id="946333"/>
    <lineage>
        <taxon>Bacteria</taxon>
        <taxon>Pseudomonadati</taxon>
        <taxon>Pseudomonadota</taxon>
        <taxon>Betaproteobacteria</taxon>
        <taxon>Burkholderiales</taxon>
        <taxon>Sphaerotilaceae</taxon>
        <taxon>Piscinibacter</taxon>
    </lineage>
</organism>
<gene>
    <name evidence="3" type="ORF">A4W93_16945</name>
</gene>
<keyword evidence="4" id="KW-1185">Reference proteome</keyword>
<dbReference type="KEGG" id="rgu:A4W93_16945"/>
<feature type="signal peptide" evidence="2">
    <location>
        <begin position="1"/>
        <end position="22"/>
    </location>
</feature>
<evidence type="ECO:0000256" key="2">
    <source>
        <dbReference type="SAM" id="SignalP"/>
    </source>
</evidence>
<feature type="region of interest" description="Disordered" evidence="1">
    <location>
        <begin position="339"/>
        <end position="383"/>
    </location>
</feature>
<dbReference type="RefSeq" id="WP_085751735.1">
    <property type="nucleotide sequence ID" value="NZ_BSPR01000013.1"/>
</dbReference>
<dbReference type="AlphaFoldDB" id="A0A1W6LBA3"/>
<sequence>MTLFPMRAACVVLACGASLAVAQSLPEGWTSREVDGGILYSPAQLPAGMQFSLFAVTVGVGNATTSAAFEQAKARAMPPEALQCRAPQQENGAVTQRCSGSNGVLDVTFVQLPVRGGQAHLMRMALQGDEAALRPHKDGFSAVMQAQTQAWKASAGGKPAPPEPSKKDLEAKARAEARNAIAEAIRTAPGKGLRSDEVEGVLNDWRQVYEISGLQYHETLYLLLKDGTAYSDVWLPPEDFDVAASRKLQPGRWQQWRYRNGAYELRGSEKDSWRRLSQATLGTPARRDERLSKAYVHSKFANRGGLGGSANQWTIFFRGDGRYEESSYGIQGTGTVQAGNGYTGGSSRGSSKQGSWSSGSGSQTGPGGTVSSGSTQTRNDGSDYAGNYRLDGWTIEFQIDNGKTTRKLFFHSGTGINVGGTWYSLKS</sequence>
<dbReference type="OrthoDB" id="7315565at2"/>
<dbReference type="EMBL" id="CP015118">
    <property type="protein sequence ID" value="ARN21448.1"/>
    <property type="molecule type" value="Genomic_DNA"/>
</dbReference>
<keyword evidence="2" id="KW-0732">Signal</keyword>
<dbReference type="Proteomes" id="UP000193427">
    <property type="component" value="Chromosome"/>
</dbReference>
<evidence type="ECO:0000313" key="4">
    <source>
        <dbReference type="Proteomes" id="UP000193427"/>
    </source>
</evidence>
<proteinExistence type="predicted"/>
<feature type="chain" id="PRO_5043926817" evidence="2">
    <location>
        <begin position="23"/>
        <end position="427"/>
    </location>
</feature>
<protein>
    <submittedName>
        <fullName evidence="3">Uncharacterized protein</fullName>
    </submittedName>
</protein>
<evidence type="ECO:0000256" key="1">
    <source>
        <dbReference type="SAM" id="MobiDB-lite"/>
    </source>
</evidence>
<evidence type="ECO:0000313" key="3">
    <source>
        <dbReference type="EMBL" id="ARN21448.1"/>
    </source>
</evidence>
<accession>A0A1W6LBA3</accession>
<feature type="compositionally biased region" description="Low complexity" evidence="1">
    <location>
        <begin position="348"/>
        <end position="361"/>
    </location>
</feature>